<sequence>LAMMLAAGWRTPAPVAAAPPASRCTWRVQTAQRGLAWPRVIPVALGLAAGASRRAHAKAARAEASEASDSRLSLDLRGRKALVTGGSRGIGLATAELLLSLGADVVICARGEEDLLAAAQQMPQSEHCVAIQADLSSEEGVTKLELDILVNNCGINIRKRAEDFTQEEFQQVFDTNFMSCMWLSKAALPLLKKASQNGGRAGGAAIVNISSVAGSGHIPSGFPYAASKAAMNQMTRNLAVEWARFGIRVNAVAPGAIATPLVAKANPTYIDDFKGRKPLGRLGDVKEVAWPIAFLASGAAAFITGQTLHVDGGFTATSFNEVPDYWAE</sequence>
<dbReference type="Proteomes" id="UP000649617">
    <property type="component" value="Unassembled WGS sequence"/>
</dbReference>
<dbReference type="GO" id="GO:0016491">
    <property type="term" value="F:oxidoreductase activity"/>
    <property type="evidence" value="ECO:0007669"/>
    <property type="project" value="UniProtKB-KW"/>
</dbReference>
<evidence type="ECO:0000313" key="3">
    <source>
        <dbReference type="Proteomes" id="UP000649617"/>
    </source>
</evidence>
<accession>A0A812URU2</accession>
<dbReference type="AlphaFoldDB" id="A0A812URU2"/>
<dbReference type="PANTHER" id="PTHR42898">
    <property type="entry name" value="TROPINONE REDUCTASE"/>
    <property type="match status" value="1"/>
</dbReference>
<dbReference type="Gene3D" id="3.40.50.720">
    <property type="entry name" value="NAD(P)-binding Rossmann-like Domain"/>
    <property type="match status" value="1"/>
</dbReference>
<organism evidence="2 3">
    <name type="scientific">Symbiodinium pilosum</name>
    <name type="common">Dinoflagellate</name>
    <dbReference type="NCBI Taxonomy" id="2952"/>
    <lineage>
        <taxon>Eukaryota</taxon>
        <taxon>Sar</taxon>
        <taxon>Alveolata</taxon>
        <taxon>Dinophyceae</taxon>
        <taxon>Suessiales</taxon>
        <taxon>Symbiodiniaceae</taxon>
        <taxon>Symbiodinium</taxon>
    </lineage>
</organism>
<dbReference type="InterPro" id="IPR020904">
    <property type="entry name" value="Sc_DH/Rdtase_CS"/>
</dbReference>
<dbReference type="FunFam" id="3.40.50.720:FF:000084">
    <property type="entry name" value="Short-chain dehydrogenase reductase"/>
    <property type="match status" value="1"/>
</dbReference>
<dbReference type="SUPFAM" id="SSF51735">
    <property type="entry name" value="NAD(P)-binding Rossmann-fold domains"/>
    <property type="match status" value="1"/>
</dbReference>
<dbReference type="PRINTS" id="PR00080">
    <property type="entry name" value="SDRFAMILY"/>
</dbReference>
<keyword evidence="1" id="KW-0560">Oxidoreductase</keyword>
<reference evidence="2" key="1">
    <citation type="submission" date="2021-02" db="EMBL/GenBank/DDBJ databases">
        <authorList>
            <person name="Dougan E. K."/>
            <person name="Rhodes N."/>
            <person name="Thang M."/>
            <person name="Chan C."/>
        </authorList>
    </citation>
    <scope>NUCLEOTIDE SEQUENCE</scope>
</reference>
<feature type="non-terminal residue" evidence="2">
    <location>
        <position position="1"/>
    </location>
</feature>
<proteinExistence type="predicted"/>
<name>A0A812URU2_SYMPI</name>
<keyword evidence="3" id="KW-1185">Reference proteome</keyword>
<dbReference type="Pfam" id="PF13561">
    <property type="entry name" value="adh_short_C2"/>
    <property type="match status" value="1"/>
</dbReference>
<dbReference type="OrthoDB" id="1274115at2759"/>
<comment type="caution">
    <text evidence="2">The sequence shown here is derived from an EMBL/GenBank/DDBJ whole genome shotgun (WGS) entry which is preliminary data.</text>
</comment>
<dbReference type="PANTHER" id="PTHR42898:SF6">
    <property type="entry name" value="NADP-DEPENDENT MANNITOL DEHYDROGENASE"/>
    <property type="match status" value="1"/>
</dbReference>
<dbReference type="PRINTS" id="PR00081">
    <property type="entry name" value="GDHRDH"/>
</dbReference>
<dbReference type="InterPro" id="IPR036291">
    <property type="entry name" value="NAD(P)-bd_dom_sf"/>
</dbReference>
<gene>
    <name evidence="2" type="primary">TR1</name>
    <name evidence="2" type="ORF">SPIL2461_LOCUS15499</name>
</gene>
<evidence type="ECO:0000256" key="1">
    <source>
        <dbReference type="ARBA" id="ARBA00023002"/>
    </source>
</evidence>
<dbReference type="EMBL" id="CAJNIZ010038191">
    <property type="protein sequence ID" value="CAE7576083.1"/>
    <property type="molecule type" value="Genomic_DNA"/>
</dbReference>
<protein>
    <submittedName>
        <fullName evidence="2">TR1 protein</fullName>
    </submittedName>
</protein>
<dbReference type="InterPro" id="IPR045000">
    <property type="entry name" value="TR"/>
</dbReference>
<dbReference type="PROSITE" id="PS00061">
    <property type="entry name" value="ADH_SHORT"/>
    <property type="match status" value="1"/>
</dbReference>
<evidence type="ECO:0000313" key="2">
    <source>
        <dbReference type="EMBL" id="CAE7576083.1"/>
    </source>
</evidence>
<dbReference type="InterPro" id="IPR002347">
    <property type="entry name" value="SDR_fam"/>
</dbReference>